<dbReference type="OrthoDB" id="19562at10239"/>
<organismHost>
    <name type="scientific">Lepidoptera</name>
    <name type="common">moths &amp; butterflies</name>
    <dbReference type="NCBI Taxonomy" id="7088"/>
</organismHost>
<keyword evidence="3" id="KW-1185">Reference proteome</keyword>
<gene>
    <name evidence="2" type="primary">ORF67</name>
    <name evidence="1" type="ORF">SlsnVgp067</name>
</gene>
<organism evidence="1 3">
    <name type="scientific">Spodoptera littoralis nuclear polyhedrosis virus</name>
    <name type="common">SlNPV</name>
    <dbReference type="NCBI Taxonomy" id="10456"/>
    <lineage>
        <taxon>Viruses</taxon>
        <taxon>Viruses incertae sedis</taxon>
        <taxon>Naldaviricetes</taxon>
        <taxon>Lefavirales</taxon>
        <taxon>Baculoviridae</taxon>
        <taxon>Alphabaculovirus</taxon>
        <taxon>Alphabaculovirus splittoralis</taxon>
    </lineage>
</organism>
<proteinExistence type="predicted"/>
<evidence type="ECO:0008006" key="4">
    <source>
        <dbReference type="Google" id="ProtNLM"/>
    </source>
</evidence>
<evidence type="ECO:0000313" key="1">
    <source>
        <dbReference type="EMBL" id="AGE89922.1"/>
    </source>
</evidence>
<dbReference type="EMBL" id="MG958660">
    <property type="protein sequence ID" value="AYU75256.1"/>
    <property type="molecule type" value="Genomic_DNA"/>
</dbReference>
<reference evidence="1 3" key="1">
    <citation type="journal article" date="2013" name="Virus Res.">
        <title>Determination and analysis of the genome sequence of Spodoptera littoralis multiple nucleopolyhedrovirus.</title>
        <authorList>
            <person name="Breitenbach J.E."/>
            <person name="El-Sheikh el.-S.A."/>
            <person name="Harrison R.L."/>
            <person name="Rowley D.L."/>
            <person name="Sparks M.E."/>
            <person name="Gundersen-Rindal D.E."/>
            <person name="Popham H.J."/>
        </authorList>
    </citation>
    <scope>NUCLEOTIDE SEQUENCE [LARGE SCALE GENOMIC DNA]</scope>
    <source>
        <strain evidence="1">AN1956</strain>
    </source>
</reference>
<evidence type="ECO:0000313" key="2">
    <source>
        <dbReference type="EMBL" id="AYU75256.1"/>
    </source>
</evidence>
<dbReference type="InterPro" id="IPR010594">
    <property type="entry name" value="AcMNPV_Ac75"/>
</dbReference>
<dbReference type="Pfam" id="PF06648">
    <property type="entry name" value="AcMNPV_Ac75"/>
    <property type="match status" value="1"/>
</dbReference>
<name>M1JSK4_NPVSL</name>
<accession>M1JSK4</accession>
<reference evidence="2" key="2">
    <citation type="submission" date="2018-02" db="EMBL/GenBank/DDBJ databases">
        <title>Genome analyses of the Tunisian isolate of Spodoptera littoralis#nucleopolyhedrovirus SpliNPV-Tun2 and biological activity identification.</title>
        <authorList>
            <person name="Ben Tiba S."/>
            <person name="Wennmann J.T."/>
            <person name="Laarif A."/>
            <person name="Larem A."/>
            <person name="Fattouch S."/>
            <person name="Jehle J.A."/>
        </authorList>
    </citation>
    <scope>NUCLEOTIDE SEQUENCE</scope>
    <source>
        <strain evidence="2">SpliNPV-Tun2</strain>
    </source>
</reference>
<protein>
    <recommendedName>
        <fullName evidence="4">Ac75-like protein</fullName>
    </recommendedName>
</protein>
<dbReference type="Proteomes" id="UP000232896">
    <property type="component" value="Segment"/>
</dbReference>
<sequence length="127" mass="14622">MNFVKSFMNQVIEYGPMVTKVAFANIQINRCLKDMERDDSFRNTFITVLDMFVKGKVSVDSLMDVVEAVDLELSKSQLEYLCSRMFGNERIMSIANMYIEQQKLNSDEVNDVAEFLVHEVNNALVYG</sequence>
<dbReference type="EMBL" id="JX454574">
    <property type="protein sequence ID" value="AGE89922.1"/>
    <property type="molecule type" value="Genomic_DNA"/>
</dbReference>
<evidence type="ECO:0000313" key="3">
    <source>
        <dbReference type="Proteomes" id="UP000232896"/>
    </source>
</evidence>